<reference evidence="2 3" key="1">
    <citation type="journal article" date="2009" name="Appl. Environ. Microbiol.">
        <title>Three genomes from the phylum Acidobacteria provide insight into the lifestyles of these microorganisms in soils.</title>
        <authorList>
            <person name="Ward N.L."/>
            <person name="Challacombe J.F."/>
            <person name="Janssen P.H."/>
            <person name="Henrissat B."/>
            <person name="Coutinho P.M."/>
            <person name="Wu M."/>
            <person name="Xie G."/>
            <person name="Haft D.H."/>
            <person name="Sait M."/>
            <person name="Badger J."/>
            <person name="Barabote R.D."/>
            <person name="Bradley B."/>
            <person name="Brettin T.S."/>
            <person name="Brinkac L.M."/>
            <person name="Bruce D."/>
            <person name="Creasy T."/>
            <person name="Daugherty S.C."/>
            <person name="Davidsen T.M."/>
            <person name="DeBoy R.T."/>
            <person name="Detter J.C."/>
            <person name="Dodson R.J."/>
            <person name="Durkin A.S."/>
            <person name="Ganapathy A."/>
            <person name="Gwinn-Giglio M."/>
            <person name="Han C.S."/>
            <person name="Khouri H."/>
            <person name="Kiss H."/>
            <person name="Kothari S.P."/>
            <person name="Madupu R."/>
            <person name="Nelson K.E."/>
            <person name="Nelson W.C."/>
            <person name="Paulsen I."/>
            <person name="Penn K."/>
            <person name="Ren Q."/>
            <person name="Rosovitz M.J."/>
            <person name="Selengut J.D."/>
            <person name="Shrivastava S."/>
            <person name="Sullivan S.A."/>
            <person name="Tapia R."/>
            <person name="Thompson L.S."/>
            <person name="Watkins K.L."/>
            <person name="Yang Q."/>
            <person name="Yu C."/>
            <person name="Zafar N."/>
            <person name="Zhou L."/>
            <person name="Kuske C.R."/>
        </authorList>
    </citation>
    <scope>NUCLEOTIDE SEQUENCE [LARGE SCALE GENOMIC DNA]</scope>
    <source>
        <strain evidence="3">ATCC 51196 / DSM 11244 / BCRC 80197 / JCM 7670 / NBRC 15755 / NCIMB 13165 / 161</strain>
    </source>
</reference>
<feature type="domain" description="G" evidence="1">
    <location>
        <begin position="7"/>
        <end position="103"/>
    </location>
</feature>
<dbReference type="OrthoDB" id="1550937at2"/>
<accession>C1F5L2</accession>
<dbReference type="Pfam" id="PF01926">
    <property type="entry name" value="MMR_HSR1"/>
    <property type="match status" value="1"/>
</dbReference>
<dbReference type="AlphaFoldDB" id="C1F5L2"/>
<evidence type="ECO:0000313" key="2">
    <source>
        <dbReference type="EMBL" id="ACO33007.1"/>
    </source>
</evidence>
<gene>
    <name evidence="2" type="ordered locus">ACP_3192</name>
</gene>
<dbReference type="InterPro" id="IPR006073">
    <property type="entry name" value="GTP-bd"/>
</dbReference>
<dbReference type="EMBL" id="CP001472">
    <property type="protein sequence ID" value="ACO33007.1"/>
    <property type="molecule type" value="Genomic_DNA"/>
</dbReference>
<evidence type="ECO:0000313" key="3">
    <source>
        <dbReference type="Proteomes" id="UP000002207"/>
    </source>
</evidence>
<dbReference type="GO" id="GO:0005525">
    <property type="term" value="F:GTP binding"/>
    <property type="evidence" value="ECO:0007669"/>
    <property type="project" value="InterPro"/>
</dbReference>
<sequence>MNDRLFVAVIGERNAGKSTTWNTLFGRTVNTGKKPRMLDISSAGAVEIRLISGSNEERDRNLADVLAPRSLEVFVISGSNEEKKRYAQKVLENVECRIVLCSVQYVEEAFERTWDYIFSEGFSIYAQWLNPGHNGRETWDQLGLVDRLLANGAVVSIRDGRKSDAILHSRVEEIRQYVHGWASPRGLIR</sequence>
<evidence type="ECO:0000259" key="1">
    <source>
        <dbReference type="Pfam" id="PF01926"/>
    </source>
</evidence>
<name>C1F5L2_ACIC5</name>
<dbReference type="InParanoid" id="C1F5L2"/>
<dbReference type="KEGG" id="aca:ACP_3192"/>
<dbReference type="RefSeq" id="WP_015898235.1">
    <property type="nucleotide sequence ID" value="NC_012483.1"/>
</dbReference>
<dbReference type="InterPro" id="IPR027417">
    <property type="entry name" value="P-loop_NTPase"/>
</dbReference>
<dbReference type="eggNOG" id="ENOG5032Z1Y">
    <property type="taxonomic scope" value="Bacteria"/>
</dbReference>
<dbReference type="HOGENOM" id="CLU_1591833_0_0_0"/>
<keyword evidence="3" id="KW-1185">Reference proteome</keyword>
<protein>
    <recommendedName>
        <fullName evidence="1">G domain-containing protein</fullName>
    </recommendedName>
</protein>
<dbReference type="SUPFAM" id="SSF52540">
    <property type="entry name" value="P-loop containing nucleoside triphosphate hydrolases"/>
    <property type="match status" value="2"/>
</dbReference>
<dbReference type="Gene3D" id="3.40.50.300">
    <property type="entry name" value="P-loop containing nucleotide triphosphate hydrolases"/>
    <property type="match status" value="1"/>
</dbReference>
<organism evidence="2 3">
    <name type="scientific">Acidobacterium capsulatum (strain ATCC 51196 / DSM 11244 / BCRC 80197 / JCM 7670 / NBRC 15755 / NCIMB 13165 / 161)</name>
    <dbReference type="NCBI Taxonomy" id="240015"/>
    <lineage>
        <taxon>Bacteria</taxon>
        <taxon>Pseudomonadati</taxon>
        <taxon>Acidobacteriota</taxon>
        <taxon>Terriglobia</taxon>
        <taxon>Terriglobales</taxon>
        <taxon>Acidobacteriaceae</taxon>
        <taxon>Acidobacterium</taxon>
    </lineage>
</organism>
<dbReference type="Proteomes" id="UP000002207">
    <property type="component" value="Chromosome"/>
</dbReference>
<proteinExistence type="predicted"/>